<dbReference type="AlphaFoldDB" id="A0A4U5P1V6"/>
<dbReference type="Proteomes" id="UP000298663">
    <property type="component" value="Unassembled WGS sequence"/>
</dbReference>
<reference evidence="2 3" key="1">
    <citation type="journal article" date="2015" name="Genome Biol.">
        <title>Comparative genomics of Steinernema reveals deeply conserved gene regulatory networks.</title>
        <authorList>
            <person name="Dillman A.R."/>
            <person name="Macchietto M."/>
            <person name="Porter C.F."/>
            <person name="Rogers A."/>
            <person name="Williams B."/>
            <person name="Antoshechkin I."/>
            <person name="Lee M.M."/>
            <person name="Goodwin Z."/>
            <person name="Lu X."/>
            <person name="Lewis E.E."/>
            <person name="Goodrich-Blair H."/>
            <person name="Stock S.P."/>
            <person name="Adams B.J."/>
            <person name="Sternberg P.W."/>
            <person name="Mortazavi A."/>
        </authorList>
    </citation>
    <scope>NUCLEOTIDE SEQUENCE [LARGE SCALE GENOMIC DNA]</scope>
    <source>
        <strain evidence="2 3">ALL</strain>
    </source>
</reference>
<protein>
    <submittedName>
        <fullName evidence="2">Uncharacterized protein</fullName>
    </submittedName>
</protein>
<keyword evidence="3" id="KW-1185">Reference proteome</keyword>
<evidence type="ECO:0000313" key="3">
    <source>
        <dbReference type="Proteomes" id="UP000298663"/>
    </source>
</evidence>
<proteinExistence type="predicted"/>
<gene>
    <name evidence="2" type="ORF">L596_013813</name>
</gene>
<keyword evidence="1" id="KW-0732">Signal</keyword>
<evidence type="ECO:0000313" key="2">
    <source>
        <dbReference type="EMBL" id="TKR89760.1"/>
    </source>
</evidence>
<accession>A0A4U5P1V6</accession>
<name>A0A4U5P1V6_STECR</name>
<dbReference type="EMBL" id="AZBU02000003">
    <property type="protein sequence ID" value="TKR89760.1"/>
    <property type="molecule type" value="Genomic_DNA"/>
</dbReference>
<sequence length="67" mass="7192">MKASILLLLVFVIYGTMGSENDMCDPPCNEGSTCVYAPKQCFTTPCTQYECVDTVTASEGSAEIEAN</sequence>
<feature type="chain" id="PRO_5020929439" evidence="1">
    <location>
        <begin position="19"/>
        <end position="67"/>
    </location>
</feature>
<comment type="caution">
    <text evidence="2">The sequence shown here is derived from an EMBL/GenBank/DDBJ whole genome shotgun (WGS) entry which is preliminary data.</text>
</comment>
<feature type="signal peptide" evidence="1">
    <location>
        <begin position="1"/>
        <end position="18"/>
    </location>
</feature>
<reference evidence="2 3" key="2">
    <citation type="journal article" date="2019" name="G3 (Bethesda)">
        <title>Hybrid Assembly of the Genome of the Entomopathogenic Nematode Steinernema carpocapsae Identifies the X-Chromosome.</title>
        <authorList>
            <person name="Serra L."/>
            <person name="Macchietto M."/>
            <person name="Macias-Munoz A."/>
            <person name="McGill C.J."/>
            <person name="Rodriguez I.M."/>
            <person name="Rodriguez B."/>
            <person name="Murad R."/>
            <person name="Mortazavi A."/>
        </authorList>
    </citation>
    <scope>NUCLEOTIDE SEQUENCE [LARGE SCALE GENOMIC DNA]</scope>
    <source>
        <strain evidence="2 3">ALL</strain>
    </source>
</reference>
<evidence type="ECO:0000256" key="1">
    <source>
        <dbReference type="SAM" id="SignalP"/>
    </source>
</evidence>
<organism evidence="2 3">
    <name type="scientific">Steinernema carpocapsae</name>
    <name type="common">Entomopathogenic nematode</name>
    <dbReference type="NCBI Taxonomy" id="34508"/>
    <lineage>
        <taxon>Eukaryota</taxon>
        <taxon>Metazoa</taxon>
        <taxon>Ecdysozoa</taxon>
        <taxon>Nematoda</taxon>
        <taxon>Chromadorea</taxon>
        <taxon>Rhabditida</taxon>
        <taxon>Tylenchina</taxon>
        <taxon>Panagrolaimomorpha</taxon>
        <taxon>Strongyloidoidea</taxon>
        <taxon>Steinernematidae</taxon>
        <taxon>Steinernema</taxon>
    </lineage>
</organism>